<evidence type="ECO:0000256" key="1">
    <source>
        <dbReference type="SAM" id="MobiDB-lite"/>
    </source>
</evidence>
<evidence type="ECO:0000313" key="2">
    <source>
        <dbReference type="EMBL" id="KAA3470292.1"/>
    </source>
</evidence>
<comment type="caution">
    <text evidence="2">The sequence shown here is derived from an EMBL/GenBank/DDBJ whole genome shotgun (WGS) entry which is preliminary data.</text>
</comment>
<feature type="compositionally biased region" description="Basic residues" evidence="1">
    <location>
        <begin position="1"/>
        <end position="13"/>
    </location>
</feature>
<dbReference type="EMBL" id="SMMG02000006">
    <property type="protein sequence ID" value="KAA3470292.1"/>
    <property type="molecule type" value="Genomic_DNA"/>
</dbReference>
<evidence type="ECO:0000313" key="3">
    <source>
        <dbReference type="Proteomes" id="UP000325315"/>
    </source>
</evidence>
<feature type="compositionally biased region" description="Polar residues" evidence="1">
    <location>
        <begin position="26"/>
        <end position="39"/>
    </location>
</feature>
<proteinExistence type="predicted"/>
<name>A0A5B6VMF8_9ROSI</name>
<accession>A0A5B6VMF8</accession>
<organism evidence="2 3">
    <name type="scientific">Gossypium australe</name>
    <dbReference type="NCBI Taxonomy" id="47621"/>
    <lineage>
        <taxon>Eukaryota</taxon>
        <taxon>Viridiplantae</taxon>
        <taxon>Streptophyta</taxon>
        <taxon>Embryophyta</taxon>
        <taxon>Tracheophyta</taxon>
        <taxon>Spermatophyta</taxon>
        <taxon>Magnoliopsida</taxon>
        <taxon>eudicotyledons</taxon>
        <taxon>Gunneridae</taxon>
        <taxon>Pentapetalae</taxon>
        <taxon>rosids</taxon>
        <taxon>malvids</taxon>
        <taxon>Malvales</taxon>
        <taxon>Malvaceae</taxon>
        <taxon>Malvoideae</taxon>
        <taxon>Gossypium</taxon>
    </lineage>
</organism>
<protein>
    <submittedName>
        <fullName evidence="2">1-phosphatidylinositol-4,5-bisphosphate phosphodiesterase beta-2</fullName>
    </submittedName>
</protein>
<dbReference type="Proteomes" id="UP000325315">
    <property type="component" value="Unassembled WGS sequence"/>
</dbReference>
<sequence>MSARGRGRGRRVARAGSSPSGDIPNLETSETPVSPVTETGSHDRAVGDNALSQAMLRILERVTGSNTRAGGQGSVTERLRSNGAEIFRGIAGVAPNVDEY</sequence>
<reference evidence="3" key="1">
    <citation type="journal article" date="2019" name="Plant Biotechnol. J.">
        <title>Genome sequencing of the Australian wild diploid species Gossypium australe highlights disease resistance and delayed gland morphogenesis.</title>
        <authorList>
            <person name="Cai Y."/>
            <person name="Cai X."/>
            <person name="Wang Q."/>
            <person name="Wang P."/>
            <person name="Zhang Y."/>
            <person name="Cai C."/>
            <person name="Xu Y."/>
            <person name="Wang K."/>
            <person name="Zhou Z."/>
            <person name="Wang C."/>
            <person name="Geng S."/>
            <person name="Li B."/>
            <person name="Dong Q."/>
            <person name="Hou Y."/>
            <person name="Wang H."/>
            <person name="Ai P."/>
            <person name="Liu Z."/>
            <person name="Yi F."/>
            <person name="Sun M."/>
            <person name="An G."/>
            <person name="Cheng J."/>
            <person name="Zhang Y."/>
            <person name="Shi Q."/>
            <person name="Xie Y."/>
            <person name="Shi X."/>
            <person name="Chang Y."/>
            <person name="Huang F."/>
            <person name="Chen Y."/>
            <person name="Hong S."/>
            <person name="Mi L."/>
            <person name="Sun Q."/>
            <person name="Zhang L."/>
            <person name="Zhou B."/>
            <person name="Peng R."/>
            <person name="Zhang X."/>
            <person name="Liu F."/>
        </authorList>
    </citation>
    <scope>NUCLEOTIDE SEQUENCE [LARGE SCALE GENOMIC DNA]</scope>
    <source>
        <strain evidence="3">cv. PA1801</strain>
    </source>
</reference>
<keyword evidence="3" id="KW-1185">Reference proteome</keyword>
<gene>
    <name evidence="2" type="ORF">EPI10_016012</name>
</gene>
<feature type="region of interest" description="Disordered" evidence="1">
    <location>
        <begin position="1"/>
        <end position="49"/>
    </location>
</feature>
<dbReference type="AlphaFoldDB" id="A0A5B6VMF8"/>